<dbReference type="EMBL" id="JAMKOV010000240">
    <property type="protein sequence ID" value="KAI8033050.1"/>
    <property type="molecule type" value="Genomic_DNA"/>
</dbReference>
<proteinExistence type="predicted"/>
<dbReference type="Proteomes" id="UP001059596">
    <property type="component" value="Unassembled WGS sequence"/>
</dbReference>
<gene>
    <name evidence="1" type="ORF">M5D96_014196</name>
</gene>
<protein>
    <submittedName>
        <fullName evidence="1">Uncharacterized protein</fullName>
    </submittedName>
</protein>
<keyword evidence="2" id="KW-1185">Reference proteome</keyword>
<sequence>MTRMFSPQWTTPFNSCARNNHRRQYHGAAAHEIIIEDNITEPVAPLIAVAFNIKNQWHYK</sequence>
<reference evidence="1" key="1">
    <citation type="journal article" date="2023" name="Genome Biol. Evol.">
        <title>Long-read-based Genome Assembly of Drosophila gunungcola Reveals Fewer Chemosensory Genes in Flower-breeding Species.</title>
        <authorList>
            <person name="Negi A."/>
            <person name="Liao B.Y."/>
            <person name="Yeh S.D."/>
        </authorList>
    </citation>
    <scope>NUCLEOTIDE SEQUENCE</scope>
    <source>
        <strain evidence="1">Sukarami</strain>
    </source>
</reference>
<evidence type="ECO:0000313" key="1">
    <source>
        <dbReference type="EMBL" id="KAI8033050.1"/>
    </source>
</evidence>
<organism evidence="1 2">
    <name type="scientific">Drosophila gunungcola</name>
    <name type="common">fruit fly</name>
    <dbReference type="NCBI Taxonomy" id="103775"/>
    <lineage>
        <taxon>Eukaryota</taxon>
        <taxon>Metazoa</taxon>
        <taxon>Ecdysozoa</taxon>
        <taxon>Arthropoda</taxon>
        <taxon>Hexapoda</taxon>
        <taxon>Insecta</taxon>
        <taxon>Pterygota</taxon>
        <taxon>Neoptera</taxon>
        <taxon>Endopterygota</taxon>
        <taxon>Diptera</taxon>
        <taxon>Brachycera</taxon>
        <taxon>Muscomorpha</taxon>
        <taxon>Ephydroidea</taxon>
        <taxon>Drosophilidae</taxon>
        <taxon>Drosophila</taxon>
        <taxon>Sophophora</taxon>
    </lineage>
</organism>
<accession>A0A9Q0BIN2</accession>
<evidence type="ECO:0000313" key="2">
    <source>
        <dbReference type="Proteomes" id="UP001059596"/>
    </source>
</evidence>
<dbReference type="AlphaFoldDB" id="A0A9Q0BIN2"/>
<name>A0A9Q0BIN2_9MUSC</name>
<comment type="caution">
    <text evidence="1">The sequence shown here is derived from an EMBL/GenBank/DDBJ whole genome shotgun (WGS) entry which is preliminary data.</text>
</comment>